<dbReference type="GO" id="GO:0003824">
    <property type="term" value="F:catalytic activity"/>
    <property type="evidence" value="ECO:0007669"/>
    <property type="project" value="InterPro"/>
</dbReference>
<dbReference type="RefSeq" id="WP_200356610.1">
    <property type="nucleotide sequence ID" value="NZ_JAENIL010000030.1"/>
</dbReference>
<dbReference type="CDD" id="cd01276">
    <property type="entry name" value="PKCI_related"/>
    <property type="match status" value="1"/>
</dbReference>
<dbReference type="PANTHER" id="PTHR23089">
    <property type="entry name" value="HISTIDINE TRIAD HIT PROTEIN"/>
    <property type="match status" value="1"/>
</dbReference>
<feature type="active site" description="Tele-AMP-histidine intermediate" evidence="1">
    <location>
        <position position="99"/>
    </location>
</feature>
<keyword evidence="6" id="KW-1185">Reference proteome</keyword>
<dbReference type="Pfam" id="PF01230">
    <property type="entry name" value="HIT"/>
    <property type="match status" value="1"/>
</dbReference>
<dbReference type="PROSITE" id="PS51084">
    <property type="entry name" value="HIT_2"/>
    <property type="match status" value="1"/>
</dbReference>
<sequence length="113" mass="12442">MEKTIFQKIIDREIPATIEHEDDKCIVIHDIAAQAPTHLLLIPKKLIARIGEATPEDAELLGHMMTIIPKLAAKLGWSDGFRTVINNGPHGGEAVPHLHIHLLAGRQMAWPPG</sequence>
<protein>
    <submittedName>
        <fullName evidence="5">Histidine triad nucleotide-binding protein</fullName>
    </submittedName>
</protein>
<evidence type="ECO:0000313" key="5">
    <source>
        <dbReference type="EMBL" id="MBK1878398.1"/>
    </source>
</evidence>
<organism evidence="5 6">
    <name type="scientific">Pelagicoccus mobilis</name>
    <dbReference type="NCBI Taxonomy" id="415221"/>
    <lineage>
        <taxon>Bacteria</taxon>
        <taxon>Pseudomonadati</taxon>
        <taxon>Verrucomicrobiota</taxon>
        <taxon>Opitutia</taxon>
        <taxon>Puniceicoccales</taxon>
        <taxon>Pelagicoccaceae</taxon>
        <taxon>Pelagicoccus</taxon>
    </lineage>
</organism>
<reference evidence="5" key="1">
    <citation type="submission" date="2021-01" db="EMBL/GenBank/DDBJ databases">
        <title>Modified the classification status of verrucomicrobia.</title>
        <authorList>
            <person name="Feng X."/>
        </authorList>
    </citation>
    <scope>NUCLEOTIDE SEQUENCE</scope>
    <source>
        <strain evidence="5">KCTC 13126</strain>
    </source>
</reference>
<proteinExistence type="predicted"/>
<feature type="short sequence motif" description="Histidine triad motif" evidence="2 3">
    <location>
        <begin position="97"/>
        <end position="101"/>
    </location>
</feature>
<gene>
    <name evidence="5" type="ORF">JIN87_16075</name>
</gene>
<dbReference type="Proteomes" id="UP000617628">
    <property type="component" value="Unassembled WGS sequence"/>
</dbReference>
<evidence type="ECO:0000256" key="2">
    <source>
        <dbReference type="PIRSR" id="PIRSR601310-3"/>
    </source>
</evidence>
<accession>A0A934RXZ7</accession>
<dbReference type="PRINTS" id="PR00332">
    <property type="entry name" value="HISTRIAD"/>
</dbReference>
<evidence type="ECO:0000313" key="6">
    <source>
        <dbReference type="Proteomes" id="UP000617628"/>
    </source>
</evidence>
<dbReference type="Gene3D" id="3.30.428.10">
    <property type="entry name" value="HIT-like"/>
    <property type="match status" value="1"/>
</dbReference>
<name>A0A934RXZ7_9BACT</name>
<feature type="domain" description="HIT" evidence="4">
    <location>
        <begin position="5"/>
        <end position="113"/>
    </location>
</feature>
<comment type="caution">
    <text evidence="5">The sequence shown here is derived from an EMBL/GenBank/DDBJ whole genome shotgun (WGS) entry which is preliminary data.</text>
</comment>
<dbReference type="InterPro" id="IPR011146">
    <property type="entry name" value="HIT-like"/>
</dbReference>
<dbReference type="SUPFAM" id="SSF54197">
    <property type="entry name" value="HIT-like"/>
    <property type="match status" value="1"/>
</dbReference>
<evidence type="ECO:0000256" key="3">
    <source>
        <dbReference type="PROSITE-ProRule" id="PRU00464"/>
    </source>
</evidence>
<dbReference type="InterPro" id="IPR036265">
    <property type="entry name" value="HIT-like_sf"/>
</dbReference>
<evidence type="ECO:0000259" key="4">
    <source>
        <dbReference type="PROSITE" id="PS51084"/>
    </source>
</evidence>
<dbReference type="AlphaFoldDB" id="A0A934RXZ7"/>
<dbReference type="EMBL" id="JAENIL010000030">
    <property type="protein sequence ID" value="MBK1878398.1"/>
    <property type="molecule type" value="Genomic_DNA"/>
</dbReference>
<evidence type="ECO:0000256" key="1">
    <source>
        <dbReference type="PIRSR" id="PIRSR601310-1"/>
    </source>
</evidence>
<dbReference type="InterPro" id="IPR001310">
    <property type="entry name" value="Histidine_triad_HIT"/>
</dbReference>